<feature type="compositionally biased region" description="Low complexity" evidence="1">
    <location>
        <begin position="29"/>
        <end position="50"/>
    </location>
</feature>
<evidence type="ECO:0000256" key="1">
    <source>
        <dbReference type="SAM" id="MobiDB-lite"/>
    </source>
</evidence>
<dbReference type="EMBL" id="FNBW01000020">
    <property type="protein sequence ID" value="SDG52534.1"/>
    <property type="molecule type" value="Genomic_DNA"/>
</dbReference>
<sequence length="105" mass="10403">MGIMIVVGLAVIGVTIAKRLSGAGEEPQANAPVTPSPAAAATAAPGAPGTRDIAIPARSRVVDVQADGRRLVVRLALSGGGTAILLLDADTGARLGLLTLTQEGR</sequence>
<organism evidence="2 3">
    <name type="scientific">Thalassobaculum litoreum DSM 18839</name>
    <dbReference type="NCBI Taxonomy" id="1123362"/>
    <lineage>
        <taxon>Bacteria</taxon>
        <taxon>Pseudomonadati</taxon>
        <taxon>Pseudomonadota</taxon>
        <taxon>Alphaproteobacteria</taxon>
        <taxon>Rhodospirillales</taxon>
        <taxon>Thalassobaculaceae</taxon>
        <taxon>Thalassobaculum</taxon>
    </lineage>
</organism>
<comment type="caution">
    <text evidence="2">The sequence shown here is derived from an EMBL/GenBank/DDBJ whole genome shotgun (WGS) entry which is preliminary data.</text>
</comment>
<protein>
    <submittedName>
        <fullName evidence="2">Uncharacterized protein</fullName>
    </submittedName>
</protein>
<keyword evidence="3" id="KW-1185">Reference proteome</keyword>
<dbReference type="AlphaFoldDB" id="A0A8G2BPE1"/>
<name>A0A8G2BPE1_9PROT</name>
<feature type="region of interest" description="Disordered" evidence="1">
    <location>
        <begin position="23"/>
        <end position="51"/>
    </location>
</feature>
<gene>
    <name evidence="2" type="ORF">SAMN05660686_04721</name>
</gene>
<evidence type="ECO:0000313" key="2">
    <source>
        <dbReference type="EMBL" id="SDG52534.1"/>
    </source>
</evidence>
<accession>A0A8G2BPE1</accession>
<reference evidence="2 3" key="1">
    <citation type="submission" date="2016-10" db="EMBL/GenBank/DDBJ databases">
        <authorList>
            <person name="Varghese N."/>
            <person name="Submissions S."/>
        </authorList>
    </citation>
    <scope>NUCLEOTIDE SEQUENCE [LARGE SCALE GENOMIC DNA]</scope>
    <source>
        <strain evidence="2 3">DSM 18839</strain>
    </source>
</reference>
<dbReference type="Proteomes" id="UP000198615">
    <property type="component" value="Unassembled WGS sequence"/>
</dbReference>
<evidence type="ECO:0000313" key="3">
    <source>
        <dbReference type="Proteomes" id="UP000198615"/>
    </source>
</evidence>
<proteinExistence type="predicted"/>